<dbReference type="Gene3D" id="3.40.630.190">
    <property type="entry name" value="LCP protein"/>
    <property type="match status" value="1"/>
</dbReference>
<dbReference type="InterPro" id="IPR050922">
    <property type="entry name" value="LytR/CpsA/Psr_CW_biosynth"/>
</dbReference>
<dbReference type="InterPro" id="IPR004474">
    <property type="entry name" value="LytR_CpsA_psr"/>
</dbReference>
<feature type="region of interest" description="Disordered" evidence="2">
    <location>
        <begin position="25"/>
        <end position="68"/>
    </location>
</feature>
<accession>A0A6J4UE26</accession>
<dbReference type="AlphaFoldDB" id="A0A6J4UE26"/>
<feature type="domain" description="Cell envelope-related transcriptional attenuator" evidence="3">
    <location>
        <begin position="172"/>
        <end position="330"/>
    </location>
</feature>
<evidence type="ECO:0000313" key="4">
    <source>
        <dbReference type="EMBL" id="CAA9548051.1"/>
    </source>
</evidence>
<dbReference type="PANTHER" id="PTHR33392">
    <property type="entry name" value="POLYISOPRENYL-TEICHOIC ACID--PEPTIDOGLYCAN TEICHOIC ACID TRANSFERASE TAGU"/>
    <property type="match status" value="1"/>
</dbReference>
<protein>
    <submittedName>
        <fullName evidence="4">Cell envelope-associated transcriptional attenuator LytR-CpsA-Psr, subfamily F2 (As in PMID19099556)</fullName>
    </submittedName>
</protein>
<dbReference type="Pfam" id="PF03816">
    <property type="entry name" value="LytR_cpsA_psr"/>
    <property type="match status" value="1"/>
</dbReference>
<comment type="similarity">
    <text evidence="1">Belongs to the LytR/CpsA/Psr (LCP) family.</text>
</comment>
<feature type="compositionally biased region" description="Low complexity" evidence="2">
    <location>
        <begin position="38"/>
        <end position="48"/>
    </location>
</feature>
<evidence type="ECO:0000259" key="3">
    <source>
        <dbReference type="Pfam" id="PF03816"/>
    </source>
</evidence>
<dbReference type="NCBIfam" id="TIGR00350">
    <property type="entry name" value="lytR_cpsA_psr"/>
    <property type="match status" value="1"/>
</dbReference>
<dbReference type="PANTHER" id="PTHR33392:SF6">
    <property type="entry name" value="POLYISOPRENYL-TEICHOIC ACID--PEPTIDOGLYCAN TEICHOIC ACID TRANSFERASE TAGU"/>
    <property type="match status" value="1"/>
</dbReference>
<name>A0A6J4UE26_9BACT</name>
<evidence type="ECO:0000256" key="1">
    <source>
        <dbReference type="ARBA" id="ARBA00006068"/>
    </source>
</evidence>
<organism evidence="4">
    <name type="scientific">uncultured Thermomicrobiales bacterium</name>
    <dbReference type="NCBI Taxonomy" id="1645740"/>
    <lineage>
        <taxon>Bacteria</taxon>
        <taxon>Pseudomonadati</taxon>
        <taxon>Thermomicrobiota</taxon>
        <taxon>Thermomicrobia</taxon>
        <taxon>Thermomicrobiales</taxon>
        <taxon>environmental samples</taxon>
    </lineage>
</organism>
<dbReference type="EMBL" id="CADCWG010000093">
    <property type="protein sequence ID" value="CAA9548051.1"/>
    <property type="molecule type" value="Genomic_DNA"/>
</dbReference>
<gene>
    <name evidence="4" type="ORF">AVDCRST_MAG49-1526</name>
</gene>
<sequence>MLGAEAWQVVAAISRAQQSAVVPLPPRAAVGGPSPGQAATPIAPATPASQGTPITNATPGTPTVVIAGDSTPVAPASAAATPVASPAATPVATPLTSPVASLTAAAPGDGVDPSVDAPDEVDDPSSLEVARQIVAAGTARGEPGRDPVWGGRTHLNILVLGVDRRADGGDQNADVIILTRLDLHGGEVTGVSVPRDLLVSIPGVGQDKIASAYDHGVRARPGDPAAGVALVRDTVEDAFGVPIDDYVLVDFSGFEAVVDAVGGIEVTIPTHLRDEAYPTEDYGTQTVEFRAGRQQLDGERALQYARMRNPDSDDQRRQRQFQVLLALFDRGQEIGGITRAADTIVALGDAVQTSFDLEEQLTLARIGLAANREGIALTSLADPLIWPGWTPEGAWVYLSDPEAIRAWVQETLRVDAA</sequence>
<feature type="region of interest" description="Disordered" evidence="2">
    <location>
        <begin position="103"/>
        <end position="126"/>
    </location>
</feature>
<reference evidence="4" key="1">
    <citation type="submission" date="2020-02" db="EMBL/GenBank/DDBJ databases">
        <authorList>
            <person name="Meier V. D."/>
        </authorList>
    </citation>
    <scope>NUCLEOTIDE SEQUENCE</scope>
    <source>
        <strain evidence="4">AVDCRST_MAG49</strain>
    </source>
</reference>
<feature type="compositionally biased region" description="Polar residues" evidence="2">
    <location>
        <begin position="49"/>
        <end position="61"/>
    </location>
</feature>
<proteinExistence type="inferred from homology"/>
<evidence type="ECO:0000256" key="2">
    <source>
        <dbReference type="SAM" id="MobiDB-lite"/>
    </source>
</evidence>